<gene>
    <name evidence="2" type="ORF">JJB74_11885</name>
</gene>
<feature type="compositionally biased region" description="Low complexity" evidence="1">
    <location>
        <begin position="57"/>
        <end position="66"/>
    </location>
</feature>
<name>A0A934SZ28_9BURK</name>
<dbReference type="Proteomes" id="UP000622890">
    <property type="component" value="Unassembled WGS sequence"/>
</dbReference>
<evidence type="ECO:0000313" key="2">
    <source>
        <dbReference type="EMBL" id="MBK4735314.1"/>
    </source>
</evidence>
<comment type="caution">
    <text evidence="2">The sequence shown here is derived from an EMBL/GenBank/DDBJ whole genome shotgun (WGS) entry which is preliminary data.</text>
</comment>
<evidence type="ECO:0000313" key="3">
    <source>
        <dbReference type="Proteomes" id="UP000622890"/>
    </source>
</evidence>
<organism evidence="2 3">
    <name type="scientific">Noviherbaspirillum pedocola</name>
    <dbReference type="NCBI Taxonomy" id="2801341"/>
    <lineage>
        <taxon>Bacteria</taxon>
        <taxon>Pseudomonadati</taxon>
        <taxon>Pseudomonadota</taxon>
        <taxon>Betaproteobacteria</taxon>
        <taxon>Burkholderiales</taxon>
        <taxon>Oxalobacteraceae</taxon>
        <taxon>Noviherbaspirillum</taxon>
    </lineage>
</organism>
<dbReference type="RefSeq" id="WP_200592341.1">
    <property type="nucleotide sequence ID" value="NZ_JAEPBG010000004.1"/>
</dbReference>
<keyword evidence="3" id="KW-1185">Reference proteome</keyword>
<accession>A0A934SZ28</accession>
<feature type="region of interest" description="Disordered" evidence="1">
    <location>
        <begin position="53"/>
        <end position="73"/>
    </location>
</feature>
<protein>
    <submittedName>
        <fullName evidence="2">Uncharacterized protein</fullName>
    </submittedName>
</protein>
<evidence type="ECO:0000256" key="1">
    <source>
        <dbReference type="SAM" id="MobiDB-lite"/>
    </source>
</evidence>
<reference evidence="2" key="1">
    <citation type="submission" date="2021-01" db="EMBL/GenBank/DDBJ databases">
        <title>Genome sequence of strain Noviherbaspirillum sp. DKR-6.</title>
        <authorList>
            <person name="Chaudhary D.K."/>
        </authorList>
    </citation>
    <scope>NUCLEOTIDE SEQUENCE</scope>
    <source>
        <strain evidence="2">DKR-6</strain>
    </source>
</reference>
<proteinExistence type="predicted"/>
<dbReference type="EMBL" id="JAEPBG010000004">
    <property type="protein sequence ID" value="MBK4735314.1"/>
    <property type="molecule type" value="Genomic_DNA"/>
</dbReference>
<dbReference type="AlphaFoldDB" id="A0A934SZ28"/>
<sequence>MNTLIIQDLSIAEELNGKAMSAVRGGYSSYSSCFKMPSCHPYEYKPSVSSTTTVSAQQQNQQFQQNDTGNGSATFGGGITAENNQQAFNVLGGFGGLRVPG</sequence>